<feature type="domain" description="Pseudouridine synthase RsuA/RluA-like" evidence="4">
    <location>
        <begin position="105"/>
        <end position="259"/>
    </location>
</feature>
<dbReference type="Gene3D" id="3.30.2350.10">
    <property type="entry name" value="Pseudouridine synthase"/>
    <property type="match status" value="1"/>
</dbReference>
<reference evidence="5" key="1">
    <citation type="submission" date="2022-04" db="EMBL/GenBank/DDBJ databases">
        <authorList>
            <person name="Criscuolo A."/>
        </authorList>
    </citation>
    <scope>NUCLEOTIDE SEQUENCE</scope>
    <source>
        <strain evidence="5">CIP111895</strain>
    </source>
</reference>
<comment type="catalytic activity">
    <reaction evidence="1 3">
        <text>a uridine in RNA = a pseudouridine in RNA</text>
        <dbReference type="Rhea" id="RHEA:48348"/>
        <dbReference type="Rhea" id="RHEA-COMP:12068"/>
        <dbReference type="Rhea" id="RHEA-COMP:12069"/>
        <dbReference type="ChEBI" id="CHEBI:65314"/>
        <dbReference type="ChEBI" id="CHEBI:65315"/>
    </reaction>
</comment>
<comment type="function">
    <text evidence="3">Responsible for synthesis of pseudouridine from uracil.</text>
</comment>
<dbReference type="Pfam" id="PF00849">
    <property type="entry name" value="PseudoU_synth_2"/>
    <property type="match status" value="1"/>
</dbReference>
<evidence type="ECO:0000256" key="3">
    <source>
        <dbReference type="RuleBase" id="RU362028"/>
    </source>
</evidence>
<evidence type="ECO:0000256" key="2">
    <source>
        <dbReference type="ARBA" id="ARBA00010876"/>
    </source>
</evidence>
<dbReference type="InterPro" id="IPR006145">
    <property type="entry name" value="PsdUridine_synth_RsuA/RluA"/>
</dbReference>
<dbReference type="SUPFAM" id="SSF55120">
    <property type="entry name" value="Pseudouridine synthase"/>
    <property type="match status" value="1"/>
</dbReference>
<keyword evidence="6" id="KW-1185">Reference proteome</keyword>
<dbReference type="PROSITE" id="PS01129">
    <property type="entry name" value="PSI_RLU"/>
    <property type="match status" value="1"/>
</dbReference>
<accession>A0ABM9ENH2</accession>
<dbReference type="InterPro" id="IPR050188">
    <property type="entry name" value="RluA_PseudoU_synthase"/>
</dbReference>
<dbReference type="EMBL" id="CALBWS010000002">
    <property type="protein sequence ID" value="CAH2713637.1"/>
    <property type="molecule type" value="Genomic_DNA"/>
</dbReference>
<dbReference type="EC" id="5.4.99.-" evidence="3"/>
<dbReference type="PANTHER" id="PTHR21600">
    <property type="entry name" value="MITOCHONDRIAL RNA PSEUDOURIDINE SYNTHASE"/>
    <property type="match status" value="1"/>
</dbReference>
<name>A0ABM9ENH2_9BACI</name>
<evidence type="ECO:0000256" key="1">
    <source>
        <dbReference type="ARBA" id="ARBA00000073"/>
    </source>
</evidence>
<evidence type="ECO:0000313" key="5">
    <source>
        <dbReference type="EMBL" id="CAH2713637.1"/>
    </source>
</evidence>
<proteinExistence type="inferred from homology"/>
<dbReference type="NCBIfam" id="TIGR00005">
    <property type="entry name" value="rluA_subfam"/>
    <property type="match status" value="1"/>
</dbReference>
<dbReference type="InterPro" id="IPR006224">
    <property type="entry name" value="PsdUridine_synth_RluA-like_CS"/>
</dbReference>
<comment type="similarity">
    <text evidence="2 3">Belongs to the pseudouridine synthase RluA family.</text>
</comment>
<dbReference type="InterPro" id="IPR020103">
    <property type="entry name" value="PsdUridine_synth_cat_dom_sf"/>
</dbReference>
<comment type="caution">
    <text evidence="5">The sequence shown here is derived from an EMBL/GenBank/DDBJ whole genome shotgun (WGS) entry which is preliminary data.</text>
</comment>
<dbReference type="PANTHER" id="PTHR21600:SF71">
    <property type="entry name" value="PSEUDOURIDINE SYNTHASE"/>
    <property type="match status" value="1"/>
</dbReference>
<sequence length="318" mass="36630">MVINRNVEGDFMLKTVRKGEWFQIIVPEEWEGKTIDEVFRHVWEAPKKLTHLFRMEDKVLVDGSRVNWHLPLSSGSKLQIHLFNEEELQVIPNFFDIDILFEDDHVLVINKPPFLNTHPNDPMTEKNTLINAAAFYLQSKGELRNIRQIHRLDRDTSGAILFAKHPLAGTILDKMLEKREIKRTYIAAVHGLLKRKNGTINAPIGRDRHHGTKRRVSPSGQQAVTQYQVIKEDKNKQLSFVKCWLETGRTHQIRVHLSHLGHPLIGDTLYGGQPIVKRQALHAAKLEFSHPFTQEKVACHAPFTDLSAIFSMINVYNI</sequence>
<keyword evidence="3" id="KW-0413">Isomerase</keyword>
<organism evidence="5 6">
    <name type="scientific">Neobacillus rhizosphaerae</name>
    <dbReference type="NCBI Taxonomy" id="2880965"/>
    <lineage>
        <taxon>Bacteria</taxon>
        <taxon>Bacillati</taxon>
        <taxon>Bacillota</taxon>
        <taxon>Bacilli</taxon>
        <taxon>Bacillales</taxon>
        <taxon>Bacillaceae</taxon>
        <taxon>Neobacillus</taxon>
    </lineage>
</organism>
<dbReference type="CDD" id="cd02869">
    <property type="entry name" value="PseudoU_synth_RluA_like"/>
    <property type="match status" value="1"/>
</dbReference>
<dbReference type="InterPro" id="IPR006225">
    <property type="entry name" value="PsdUridine_synth_RluC/D"/>
</dbReference>
<evidence type="ECO:0000313" key="6">
    <source>
        <dbReference type="Proteomes" id="UP000838308"/>
    </source>
</evidence>
<protein>
    <recommendedName>
        <fullName evidence="3">Pseudouridine synthase</fullName>
        <ecNumber evidence="3">5.4.99.-</ecNumber>
    </recommendedName>
</protein>
<evidence type="ECO:0000259" key="4">
    <source>
        <dbReference type="Pfam" id="PF00849"/>
    </source>
</evidence>
<gene>
    <name evidence="5" type="ORF">BACCIP111895_00773</name>
</gene>
<dbReference type="Proteomes" id="UP000838308">
    <property type="component" value="Unassembled WGS sequence"/>
</dbReference>